<accession>A0AAD5MLP6</accession>
<dbReference type="EMBL" id="JAHQIW010003959">
    <property type="protein sequence ID" value="KAJ1360785.1"/>
    <property type="molecule type" value="Genomic_DNA"/>
</dbReference>
<feature type="transmembrane region" description="Helical" evidence="1">
    <location>
        <begin position="48"/>
        <end position="69"/>
    </location>
</feature>
<dbReference type="AlphaFoldDB" id="A0AAD5MLP6"/>
<evidence type="ECO:0000313" key="3">
    <source>
        <dbReference type="Proteomes" id="UP001196413"/>
    </source>
</evidence>
<sequence>MLAYIPHERSCGAVNRVFIESLALGIFVMNSSPALVMDSQIISIEYQVLYMVIPTVTIVGNALIVCVPYKQSKRFL</sequence>
<dbReference type="Proteomes" id="UP001196413">
    <property type="component" value="Unassembled WGS sequence"/>
</dbReference>
<evidence type="ECO:0000256" key="1">
    <source>
        <dbReference type="SAM" id="Phobius"/>
    </source>
</evidence>
<feature type="transmembrane region" description="Helical" evidence="1">
    <location>
        <begin position="17"/>
        <end position="36"/>
    </location>
</feature>
<organism evidence="2 3">
    <name type="scientific">Parelaphostrongylus tenuis</name>
    <name type="common">Meningeal worm</name>
    <dbReference type="NCBI Taxonomy" id="148309"/>
    <lineage>
        <taxon>Eukaryota</taxon>
        <taxon>Metazoa</taxon>
        <taxon>Ecdysozoa</taxon>
        <taxon>Nematoda</taxon>
        <taxon>Chromadorea</taxon>
        <taxon>Rhabditida</taxon>
        <taxon>Rhabditina</taxon>
        <taxon>Rhabditomorpha</taxon>
        <taxon>Strongyloidea</taxon>
        <taxon>Metastrongylidae</taxon>
        <taxon>Parelaphostrongylus</taxon>
    </lineage>
</organism>
<keyword evidence="1" id="KW-0472">Membrane</keyword>
<keyword evidence="1" id="KW-0812">Transmembrane</keyword>
<reference evidence="2" key="1">
    <citation type="submission" date="2021-06" db="EMBL/GenBank/DDBJ databases">
        <title>Parelaphostrongylus tenuis whole genome reference sequence.</title>
        <authorList>
            <person name="Garwood T.J."/>
            <person name="Larsen P.A."/>
            <person name="Fountain-Jones N.M."/>
            <person name="Garbe J.R."/>
            <person name="Macchietto M.G."/>
            <person name="Kania S.A."/>
            <person name="Gerhold R.W."/>
            <person name="Richards J.E."/>
            <person name="Wolf T.M."/>
        </authorList>
    </citation>
    <scope>NUCLEOTIDE SEQUENCE</scope>
    <source>
        <strain evidence="2">MNPRO001-30</strain>
        <tissue evidence="2">Meninges</tissue>
    </source>
</reference>
<protein>
    <submittedName>
        <fullName evidence="2">Uncharacterized protein</fullName>
    </submittedName>
</protein>
<comment type="caution">
    <text evidence="2">The sequence shown here is derived from an EMBL/GenBank/DDBJ whole genome shotgun (WGS) entry which is preliminary data.</text>
</comment>
<name>A0AAD5MLP6_PARTN</name>
<gene>
    <name evidence="2" type="ORF">KIN20_019845</name>
</gene>
<proteinExistence type="predicted"/>
<keyword evidence="3" id="KW-1185">Reference proteome</keyword>
<keyword evidence="1" id="KW-1133">Transmembrane helix</keyword>
<evidence type="ECO:0000313" key="2">
    <source>
        <dbReference type="EMBL" id="KAJ1360785.1"/>
    </source>
</evidence>